<proteinExistence type="inferred from homology"/>
<feature type="compositionally biased region" description="Polar residues" evidence="12">
    <location>
        <begin position="69"/>
        <end position="79"/>
    </location>
</feature>
<evidence type="ECO:0000256" key="4">
    <source>
        <dbReference type="ARBA" id="ARBA00016285"/>
    </source>
</evidence>
<dbReference type="AlphaFoldDB" id="A0A1G4ISZ9"/>
<evidence type="ECO:0000256" key="1">
    <source>
        <dbReference type="ARBA" id="ARBA00004123"/>
    </source>
</evidence>
<evidence type="ECO:0000256" key="8">
    <source>
        <dbReference type="ARBA" id="ARBA00023242"/>
    </source>
</evidence>
<feature type="region of interest" description="Disordered" evidence="12">
    <location>
        <begin position="1"/>
        <end position="121"/>
    </location>
</feature>
<feature type="compositionally biased region" description="Polar residues" evidence="12">
    <location>
        <begin position="28"/>
        <end position="38"/>
    </location>
</feature>
<evidence type="ECO:0000256" key="6">
    <source>
        <dbReference type="ARBA" id="ARBA00023054"/>
    </source>
</evidence>
<protein>
    <recommendedName>
        <fullName evidence="4">Spindle pole body component 110</fullName>
    </recommendedName>
    <alternativeName>
        <fullName evidence="10">Spindle pole body spacer protein SPC110</fullName>
    </alternativeName>
</protein>
<evidence type="ECO:0000313" key="15">
    <source>
        <dbReference type="Proteomes" id="UP000190274"/>
    </source>
</evidence>
<accession>A0A1G4ISZ9</accession>
<keyword evidence="8" id="KW-0539">Nucleus</keyword>
<name>A0A1G4ISZ9_9SACH</name>
<comment type="subcellular location">
    <subcellularLocation>
        <location evidence="2">Cytoplasm</location>
        <location evidence="2">Cytoskeleton</location>
        <location evidence="2">Microtubule organizing center</location>
        <location evidence="2">Spindle pole body</location>
    </subcellularLocation>
    <subcellularLocation>
        <location evidence="1">Nucleus</location>
    </subcellularLocation>
</comment>
<evidence type="ECO:0000256" key="3">
    <source>
        <dbReference type="ARBA" id="ARBA00005853"/>
    </source>
</evidence>
<sequence>MASPPGTPDARRDGLNYEFTPIGYTEGKASSRSTPNTASKKRPPHDESILSQEDGHGSGPKRARKLDDTLNSTRIFNDSSFEDTLPSQIGIPNLPNTDGKTVLDSVERDGESGGASNPLKEQQDSLYKLNLENYNLRVKCNSLLKFLNNVTDEGELKKNLDIISELQEWKTKYQKLASSYRDLQLKFDQIDRNDPDRHQKETALHNEKLRDLETKLKEYRHSANKSRDVIAQLEKNLTTSTQQSRTLNEHLETQTQSQRQAIETLKSKISQNYRLIEEREASIEELNSKLGGEVKARESLETQTKVYAQRIEELEKQLHEYEIKIQDIQQSLEKARKDLGAASGRRSSREEIHTPEKVRVQTEIDQTLAKNRELRAQMAKLKANSNVFESDINSRDMKIKALESEIRNLHEQFSSQGMVIEEGKARYERLKSLSAELQKALLEKDEIKRDNDRLRQQIVSQATRSPGLKENARKAQESKIQAEKLKIKIKNLERDLDSANKEAEILRHEHKVEMENIRTQLGNSDMEPLLAKHKLEKEVSILKLELESLRETKDREISLLENRYELLKQENKQLNQQREAHTGQSQKKLSERQAEIDELAQRCSDLTMEKVKLNKELGQSQESQAEMKKELARVTARLEYVTKEFIKYRELYGSKAPDSETSRFNEKWAEKFRSMKQKLLHELKSLQEENLALEKRLLENQQRPPRSASPDLRKLSLQDQVDYYKLRYHREVEHNNDLKVMNEYLNRVLRASSRHVRLDIMKLENEALTDLWPEYPYRGHLRFKTVALMVLAMVRVQRASTKKRWDAQRITYLRQKIALDQDRVTW</sequence>
<comment type="similarity">
    <text evidence="3">Belongs to the SPC110 family.</text>
</comment>
<feature type="domain" description="Spindle pole body component 110 C-terminal" evidence="13">
    <location>
        <begin position="778"/>
        <end position="826"/>
    </location>
</feature>
<evidence type="ECO:0000313" key="14">
    <source>
        <dbReference type="EMBL" id="SCU79759.1"/>
    </source>
</evidence>
<dbReference type="Proteomes" id="UP000190274">
    <property type="component" value="Chromosome B"/>
</dbReference>
<evidence type="ECO:0000259" key="13">
    <source>
        <dbReference type="Pfam" id="PF18520"/>
    </source>
</evidence>
<gene>
    <name evidence="14" type="ORF">LADA_0B02982G</name>
</gene>
<feature type="coiled-coil region" evidence="11">
    <location>
        <begin position="669"/>
        <end position="703"/>
    </location>
</feature>
<dbReference type="Pfam" id="PF18520">
    <property type="entry name" value="Spc110_C"/>
    <property type="match status" value="1"/>
</dbReference>
<keyword evidence="7" id="KW-0206">Cytoskeleton</keyword>
<evidence type="ECO:0000256" key="2">
    <source>
        <dbReference type="ARBA" id="ARBA00004317"/>
    </source>
</evidence>
<feature type="compositionally biased region" description="Basic and acidic residues" evidence="12">
    <location>
        <begin position="44"/>
        <end position="56"/>
    </location>
</feature>
<keyword evidence="6 11" id="KW-0175">Coiled coil</keyword>
<evidence type="ECO:0000256" key="12">
    <source>
        <dbReference type="SAM" id="MobiDB-lite"/>
    </source>
</evidence>
<evidence type="ECO:0000256" key="5">
    <source>
        <dbReference type="ARBA" id="ARBA00022490"/>
    </source>
</evidence>
<dbReference type="Gene3D" id="6.10.310.10">
    <property type="match status" value="1"/>
</dbReference>
<dbReference type="EMBL" id="LT598456">
    <property type="protein sequence ID" value="SCU79759.1"/>
    <property type="molecule type" value="Genomic_DNA"/>
</dbReference>
<feature type="region of interest" description="Disordered" evidence="12">
    <location>
        <begin position="573"/>
        <end position="592"/>
    </location>
</feature>
<comment type="function">
    <text evidence="9">Component of the spindle pole body (SPB) required for the proper execution of spindle pole body (SPB) duplication. Potential role in cross-linking filaments or anchoring other molecules. It is essential for growth.</text>
</comment>
<organism evidence="14 15">
    <name type="scientific">Lachancea dasiensis</name>
    <dbReference type="NCBI Taxonomy" id="1072105"/>
    <lineage>
        <taxon>Eukaryota</taxon>
        <taxon>Fungi</taxon>
        <taxon>Dikarya</taxon>
        <taxon>Ascomycota</taxon>
        <taxon>Saccharomycotina</taxon>
        <taxon>Saccharomycetes</taxon>
        <taxon>Saccharomycetales</taxon>
        <taxon>Saccharomycetaceae</taxon>
        <taxon>Lachancea</taxon>
    </lineage>
</organism>
<feature type="coiled-coil region" evidence="11">
    <location>
        <begin position="166"/>
        <end position="268"/>
    </location>
</feature>
<dbReference type="GO" id="GO:0005634">
    <property type="term" value="C:nucleus"/>
    <property type="evidence" value="ECO:0007669"/>
    <property type="project" value="UniProtKB-SubCell"/>
</dbReference>
<keyword evidence="5" id="KW-0963">Cytoplasm</keyword>
<reference evidence="15" key="1">
    <citation type="submission" date="2016-03" db="EMBL/GenBank/DDBJ databases">
        <authorList>
            <person name="Devillers H."/>
        </authorList>
    </citation>
    <scope>NUCLEOTIDE SEQUENCE [LARGE SCALE GENOMIC DNA]</scope>
</reference>
<dbReference type="Gene3D" id="1.10.287.1490">
    <property type="match status" value="1"/>
</dbReference>
<dbReference type="OrthoDB" id="10255522at2759"/>
<dbReference type="InterPro" id="IPR040593">
    <property type="entry name" value="Spc110_C"/>
</dbReference>
<dbReference type="SUPFAM" id="SSF90257">
    <property type="entry name" value="Myosin rod fragments"/>
    <property type="match status" value="1"/>
</dbReference>
<keyword evidence="15" id="KW-1185">Reference proteome</keyword>
<evidence type="ECO:0000256" key="7">
    <source>
        <dbReference type="ARBA" id="ARBA00023212"/>
    </source>
</evidence>
<dbReference type="GO" id="GO:0005816">
    <property type="term" value="C:spindle pole body"/>
    <property type="evidence" value="ECO:0007669"/>
    <property type="project" value="UniProtKB-SubCell"/>
</dbReference>
<evidence type="ECO:0000256" key="10">
    <source>
        <dbReference type="ARBA" id="ARBA00032118"/>
    </source>
</evidence>
<evidence type="ECO:0000256" key="11">
    <source>
        <dbReference type="SAM" id="Coils"/>
    </source>
</evidence>
<evidence type="ECO:0000256" key="9">
    <source>
        <dbReference type="ARBA" id="ARBA00025064"/>
    </source>
</evidence>